<evidence type="ECO:0000313" key="2">
    <source>
        <dbReference type="EMBL" id="KZN95787.1"/>
    </source>
</evidence>
<dbReference type="GeneID" id="301126577"/>
<name>A0A161ZS32_9BACI</name>
<dbReference type="AlphaFoldDB" id="A0A161ZS32"/>
<protein>
    <recommendedName>
        <fullName evidence="5">Cytosolic protein</fullName>
    </recommendedName>
</protein>
<dbReference type="InterPro" id="IPR025953">
    <property type="entry name" value="YlbD_coat"/>
</dbReference>
<dbReference type="RefSeq" id="WP_063388521.1">
    <property type="nucleotide sequence ID" value="NZ_CP017703.1"/>
</dbReference>
<proteinExistence type="predicted"/>
<evidence type="ECO:0000313" key="3">
    <source>
        <dbReference type="Proteomes" id="UP000076476"/>
    </source>
</evidence>
<dbReference type="KEGG" id="apak:AP3564_16830"/>
<reference evidence="1 4" key="2">
    <citation type="submission" date="2016-10" db="EMBL/GenBank/DDBJ databases">
        <title>The whole genome sequencing and assembly of Aeribacillus pallidus KCTC3564 strain.</title>
        <authorList>
            <person name="Lee Y.-J."/>
            <person name="Park M.-K."/>
            <person name="Yi H."/>
            <person name="Bahn Y.-S."/>
            <person name="Kim J.F."/>
            <person name="Lee D.-W."/>
        </authorList>
    </citation>
    <scope>NUCLEOTIDE SEQUENCE [LARGE SCALE GENOMIC DNA]</scope>
    <source>
        <strain evidence="1 4">KCTC3564</strain>
    </source>
</reference>
<dbReference type="Pfam" id="PF14071">
    <property type="entry name" value="YlbD_coat"/>
    <property type="match status" value="1"/>
</dbReference>
<sequence length="124" mass="14996">MKTKSLSKLELFKQFIKKHPKLIEEVRKEKKTWKEIYEDWQLLGEEDPLWNKYRSNSMKSRKHQQGDFLKNILQTFQHLDVETVNEHLYKMNDAISTIQNLLKEIESSRKSDPNHSHPLSFRKD</sequence>
<accession>A0A161ZS32</accession>
<evidence type="ECO:0000313" key="4">
    <source>
        <dbReference type="Proteomes" id="UP000214606"/>
    </source>
</evidence>
<dbReference type="EMBL" id="LWBR01000035">
    <property type="protein sequence ID" value="KZN95787.1"/>
    <property type="molecule type" value="Genomic_DNA"/>
</dbReference>
<dbReference type="Proteomes" id="UP000214606">
    <property type="component" value="Chromosome"/>
</dbReference>
<keyword evidence="3" id="KW-1185">Reference proteome</keyword>
<organism evidence="2 3">
    <name type="scientific">Aeribacillus pallidus</name>
    <dbReference type="NCBI Taxonomy" id="33936"/>
    <lineage>
        <taxon>Bacteria</taxon>
        <taxon>Bacillati</taxon>
        <taxon>Bacillota</taxon>
        <taxon>Bacilli</taxon>
        <taxon>Bacillales</taxon>
        <taxon>Bacillaceae</taxon>
        <taxon>Aeribacillus</taxon>
    </lineage>
</organism>
<evidence type="ECO:0000313" key="1">
    <source>
        <dbReference type="EMBL" id="ASS91678.1"/>
    </source>
</evidence>
<reference evidence="2 3" key="1">
    <citation type="submission" date="2016-04" db="EMBL/GenBank/DDBJ databases">
        <title>Draft genome sequence of Aeribacillus pallidus 8m3 from petroleum reservoir.</title>
        <authorList>
            <person name="Poltaraus A.B."/>
            <person name="Nazina T.N."/>
            <person name="Tourova T.P."/>
            <person name="Malakho S.M."/>
            <person name="Korshunova A.V."/>
            <person name="Sokolova D.S."/>
        </authorList>
    </citation>
    <scope>NUCLEOTIDE SEQUENCE [LARGE SCALE GENOMIC DNA]</scope>
    <source>
        <strain evidence="2 3">8m3</strain>
    </source>
</reference>
<dbReference type="Proteomes" id="UP000076476">
    <property type="component" value="Unassembled WGS sequence"/>
</dbReference>
<gene>
    <name evidence="1" type="ORF">AP3564_16830</name>
    <name evidence="2" type="ORF">AZI98_11980</name>
</gene>
<accession>A0A163XNF6</accession>
<dbReference type="STRING" id="33936.AZI98_11980"/>
<evidence type="ECO:0008006" key="5">
    <source>
        <dbReference type="Google" id="ProtNLM"/>
    </source>
</evidence>
<dbReference type="EMBL" id="CP017703">
    <property type="protein sequence ID" value="ASS91678.1"/>
    <property type="molecule type" value="Genomic_DNA"/>
</dbReference>
<dbReference type="OrthoDB" id="1655540at2"/>